<feature type="compositionally biased region" description="Low complexity" evidence="4">
    <location>
        <begin position="242"/>
        <end position="252"/>
    </location>
</feature>
<name>A0A9P5MWX5_9AGAM</name>
<dbReference type="EMBL" id="WHVB01000007">
    <property type="protein sequence ID" value="KAF8480869.1"/>
    <property type="molecule type" value="Genomic_DNA"/>
</dbReference>
<comment type="caution">
    <text evidence="5">The sequence shown here is derived from an EMBL/GenBank/DDBJ whole genome shotgun (WGS) entry which is preliminary data.</text>
</comment>
<feature type="compositionally biased region" description="Polar residues" evidence="4">
    <location>
        <begin position="456"/>
        <end position="466"/>
    </location>
</feature>
<keyword evidence="6" id="KW-1185">Reference proteome</keyword>
<dbReference type="Proteomes" id="UP000759537">
    <property type="component" value="Unassembled WGS sequence"/>
</dbReference>
<dbReference type="GO" id="GO:0035493">
    <property type="term" value="P:SNARE complex assembly"/>
    <property type="evidence" value="ECO:0007669"/>
    <property type="project" value="TreeGrafter"/>
</dbReference>
<evidence type="ECO:0000256" key="3">
    <source>
        <dbReference type="ARBA" id="ARBA00023054"/>
    </source>
</evidence>
<dbReference type="PANTHER" id="PTHR15157">
    <property type="entry name" value="UV RADIATION RESISTANCE-ASSOCIATED GENE PROTEIN"/>
    <property type="match status" value="1"/>
</dbReference>
<feature type="region of interest" description="Disordered" evidence="4">
    <location>
        <begin position="357"/>
        <end position="380"/>
    </location>
</feature>
<proteinExistence type="inferred from homology"/>
<evidence type="ECO:0000256" key="2">
    <source>
        <dbReference type="ARBA" id="ARBA00013807"/>
    </source>
</evidence>
<feature type="compositionally biased region" description="Polar residues" evidence="4">
    <location>
        <begin position="439"/>
        <end position="449"/>
    </location>
</feature>
<feature type="region of interest" description="Disordered" evidence="4">
    <location>
        <begin position="203"/>
        <end position="326"/>
    </location>
</feature>
<dbReference type="GO" id="GO:0000323">
    <property type="term" value="C:lytic vacuole"/>
    <property type="evidence" value="ECO:0007669"/>
    <property type="project" value="TreeGrafter"/>
</dbReference>
<accession>A0A9P5MWX5</accession>
<organism evidence="5 6">
    <name type="scientific">Russula ochroleuca</name>
    <dbReference type="NCBI Taxonomy" id="152965"/>
    <lineage>
        <taxon>Eukaryota</taxon>
        <taxon>Fungi</taxon>
        <taxon>Dikarya</taxon>
        <taxon>Basidiomycota</taxon>
        <taxon>Agaricomycotina</taxon>
        <taxon>Agaricomycetes</taxon>
        <taxon>Russulales</taxon>
        <taxon>Russulaceae</taxon>
        <taxon>Russula</taxon>
    </lineage>
</organism>
<reference evidence="5" key="1">
    <citation type="submission" date="2019-10" db="EMBL/GenBank/DDBJ databases">
        <authorList>
            <consortium name="DOE Joint Genome Institute"/>
            <person name="Kuo A."/>
            <person name="Miyauchi S."/>
            <person name="Kiss E."/>
            <person name="Drula E."/>
            <person name="Kohler A."/>
            <person name="Sanchez-Garcia M."/>
            <person name="Andreopoulos B."/>
            <person name="Barry K.W."/>
            <person name="Bonito G."/>
            <person name="Buee M."/>
            <person name="Carver A."/>
            <person name="Chen C."/>
            <person name="Cichocki N."/>
            <person name="Clum A."/>
            <person name="Culley D."/>
            <person name="Crous P.W."/>
            <person name="Fauchery L."/>
            <person name="Girlanda M."/>
            <person name="Hayes R."/>
            <person name="Keri Z."/>
            <person name="LaButti K."/>
            <person name="Lipzen A."/>
            <person name="Lombard V."/>
            <person name="Magnuson J."/>
            <person name="Maillard F."/>
            <person name="Morin E."/>
            <person name="Murat C."/>
            <person name="Nolan M."/>
            <person name="Ohm R."/>
            <person name="Pangilinan J."/>
            <person name="Pereira M."/>
            <person name="Perotto S."/>
            <person name="Peter M."/>
            <person name="Riley R."/>
            <person name="Sitrit Y."/>
            <person name="Stielow B."/>
            <person name="Szollosi G."/>
            <person name="Zifcakova L."/>
            <person name="Stursova M."/>
            <person name="Spatafora J.W."/>
            <person name="Tedersoo L."/>
            <person name="Vaario L.-M."/>
            <person name="Yamada A."/>
            <person name="Yan M."/>
            <person name="Wang P."/>
            <person name="Xu J."/>
            <person name="Bruns T."/>
            <person name="Baldrian P."/>
            <person name="Vilgalys R."/>
            <person name="Henrissat B."/>
            <person name="Grigoriev I.V."/>
            <person name="Hibbett D."/>
            <person name="Nagy L.G."/>
            <person name="Martin F.M."/>
        </authorList>
    </citation>
    <scope>NUCLEOTIDE SEQUENCE</scope>
    <source>
        <strain evidence="5">Prilba</strain>
    </source>
</reference>
<feature type="compositionally biased region" description="Polar residues" evidence="4">
    <location>
        <begin position="147"/>
        <end position="169"/>
    </location>
</feature>
<dbReference type="GO" id="GO:0000149">
    <property type="term" value="F:SNARE binding"/>
    <property type="evidence" value="ECO:0007669"/>
    <property type="project" value="TreeGrafter"/>
</dbReference>
<dbReference type="Pfam" id="PF10186">
    <property type="entry name" value="ATG14"/>
    <property type="match status" value="1"/>
</dbReference>
<keyword evidence="3" id="KW-0175">Coiled coil</keyword>
<evidence type="ECO:0000313" key="6">
    <source>
        <dbReference type="Proteomes" id="UP000759537"/>
    </source>
</evidence>
<dbReference type="GO" id="GO:0005768">
    <property type="term" value="C:endosome"/>
    <property type="evidence" value="ECO:0007669"/>
    <property type="project" value="TreeGrafter"/>
</dbReference>
<dbReference type="AlphaFoldDB" id="A0A9P5MWX5"/>
<reference evidence="5" key="2">
    <citation type="journal article" date="2020" name="Nat. Commun.">
        <title>Large-scale genome sequencing of mycorrhizal fungi provides insights into the early evolution of symbiotic traits.</title>
        <authorList>
            <person name="Miyauchi S."/>
            <person name="Kiss E."/>
            <person name="Kuo A."/>
            <person name="Drula E."/>
            <person name="Kohler A."/>
            <person name="Sanchez-Garcia M."/>
            <person name="Morin E."/>
            <person name="Andreopoulos B."/>
            <person name="Barry K.W."/>
            <person name="Bonito G."/>
            <person name="Buee M."/>
            <person name="Carver A."/>
            <person name="Chen C."/>
            <person name="Cichocki N."/>
            <person name="Clum A."/>
            <person name="Culley D."/>
            <person name="Crous P.W."/>
            <person name="Fauchery L."/>
            <person name="Girlanda M."/>
            <person name="Hayes R.D."/>
            <person name="Keri Z."/>
            <person name="LaButti K."/>
            <person name="Lipzen A."/>
            <person name="Lombard V."/>
            <person name="Magnuson J."/>
            <person name="Maillard F."/>
            <person name="Murat C."/>
            <person name="Nolan M."/>
            <person name="Ohm R.A."/>
            <person name="Pangilinan J."/>
            <person name="Pereira M.F."/>
            <person name="Perotto S."/>
            <person name="Peter M."/>
            <person name="Pfister S."/>
            <person name="Riley R."/>
            <person name="Sitrit Y."/>
            <person name="Stielow J.B."/>
            <person name="Szollosi G."/>
            <person name="Zifcakova L."/>
            <person name="Stursova M."/>
            <person name="Spatafora J.W."/>
            <person name="Tedersoo L."/>
            <person name="Vaario L.M."/>
            <person name="Yamada A."/>
            <person name="Yan M."/>
            <person name="Wang P."/>
            <person name="Xu J."/>
            <person name="Bruns T."/>
            <person name="Baldrian P."/>
            <person name="Vilgalys R."/>
            <person name="Dunand C."/>
            <person name="Henrissat B."/>
            <person name="Grigoriev I.V."/>
            <person name="Hibbett D."/>
            <person name="Nagy L.G."/>
            <person name="Martin F.M."/>
        </authorList>
    </citation>
    <scope>NUCLEOTIDE SEQUENCE</scope>
    <source>
        <strain evidence="5">Prilba</strain>
    </source>
</reference>
<sequence>MDIDPYNHVEAGLNGAASNPDRYLTPHLLRHVTRIQVRNFTPFPTRDALASALTQPSEQSQFTSYGSLSDDLDVAVARKRTRRMSSASIVSVKSQGLEDYANEESRAVSSMLLAEQRVRKRTVSRVSAREFPTTVGSGSHPPLSGTVMASKSNRPRTMSMVSSTSGKGTVPTVTLWQSYTQRTLEKVLQSRLVETLITLSVPSTVEQSAPPAKPSTPASPSSRDRQPNPRATPALKSKLHSPRNSSSRSSLGSREEQSTKRVSRTGTTMSTDSLAPTPASQNRRSVTSPTKLNGSASKSASLASQIKADPETRNVPNFISGIHRPSTNPDFALDLNDFSKWTDPSATHMTVHLWARLPPDSPSVLGNDKGKGKMSDDVDISDPQWRIAGKWDICLTDLVPMPDEMSAQPFSLPSNALLVTLSPPDKMFYLPVVQSLGPTRSPSPSSGYNSDPEVHTSGNPLASRSATPRRKDFSLPRIKARQSRAEYAASSAWQELVKLVNLQCAIIDTRRSLSKVIKNLDALYVPSDVNWLIREVSERERKVADWRTAEAQVRVEVESLSERIRHRKGRLKCRREALSLATDTLSQDVADEAITEQELSRERESVVTLQRRILPIRASLITTLASLFPIDLISGSDLLFSILDAPLPIPLGTTDPAPPLLLPSYKEVNEEGVATALAYAAFVVQLLAAYLDKMLVYPITFCGSRSMIRDGISAMVGPRMFPLFSRGVDTYRFEYGVFLLNKNIEMLMSDRNLRALDMRHTLPNLKNLLLTLSDEEGAQSSIIG</sequence>
<comment type="similarity">
    <text evidence="1">Belongs to the ATG14 family.</text>
</comment>
<dbReference type="OrthoDB" id="72772at2759"/>
<evidence type="ECO:0000313" key="5">
    <source>
        <dbReference type="EMBL" id="KAF8480869.1"/>
    </source>
</evidence>
<dbReference type="PANTHER" id="PTHR15157:SF5">
    <property type="entry name" value="UV RADIATION RESISTANCE-ASSOCIATED GENE PROTEIN"/>
    <property type="match status" value="1"/>
</dbReference>
<evidence type="ECO:0000256" key="1">
    <source>
        <dbReference type="ARBA" id="ARBA00009574"/>
    </source>
</evidence>
<gene>
    <name evidence="5" type="ORF">DFH94DRAFT_432868</name>
</gene>
<dbReference type="InterPro" id="IPR018791">
    <property type="entry name" value="UV_resistance/autophagy_Atg14"/>
</dbReference>
<protein>
    <recommendedName>
        <fullName evidence="2">Autophagy-related protein 14</fullName>
    </recommendedName>
</protein>
<evidence type="ECO:0000256" key="4">
    <source>
        <dbReference type="SAM" id="MobiDB-lite"/>
    </source>
</evidence>
<feature type="region of interest" description="Disordered" evidence="4">
    <location>
        <begin position="130"/>
        <end position="169"/>
    </location>
</feature>
<feature type="region of interest" description="Disordered" evidence="4">
    <location>
        <begin position="439"/>
        <end position="475"/>
    </location>
</feature>
<feature type="compositionally biased region" description="Polar residues" evidence="4">
    <location>
        <begin position="264"/>
        <end position="304"/>
    </location>
</feature>
<dbReference type="GO" id="GO:0032991">
    <property type="term" value="C:protein-containing complex"/>
    <property type="evidence" value="ECO:0007669"/>
    <property type="project" value="UniProtKB-ARBA"/>
</dbReference>